<comment type="caution">
    <text evidence="2">The sequence shown here is derived from an EMBL/GenBank/DDBJ whole genome shotgun (WGS) entry which is preliminary data.</text>
</comment>
<name>A0A4R4ZZ69_9ACTN</name>
<feature type="region of interest" description="Disordered" evidence="1">
    <location>
        <begin position="1"/>
        <end position="57"/>
    </location>
</feature>
<organism evidence="2 3">
    <name type="scientific">Kribbella antibiotica</name>
    <dbReference type="NCBI Taxonomy" id="190195"/>
    <lineage>
        <taxon>Bacteria</taxon>
        <taxon>Bacillati</taxon>
        <taxon>Actinomycetota</taxon>
        <taxon>Actinomycetes</taxon>
        <taxon>Propionibacteriales</taxon>
        <taxon>Kribbellaceae</taxon>
        <taxon>Kribbella</taxon>
    </lineage>
</organism>
<evidence type="ECO:0000313" key="2">
    <source>
        <dbReference type="EMBL" id="TDD63459.1"/>
    </source>
</evidence>
<dbReference type="InterPro" id="IPR015915">
    <property type="entry name" value="Kelch-typ_b-propeller"/>
</dbReference>
<dbReference type="PANTHER" id="PTHR45632">
    <property type="entry name" value="LD33804P"/>
    <property type="match status" value="1"/>
</dbReference>
<dbReference type="Gene3D" id="2.120.10.80">
    <property type="entry name" value="Kelch-type beta propeller"/>
    <property type="match status" value="1"/>
</dbReference>
<dbReference type="AlphaFoldDB" id="A0A4R4ZZ69"/>
<dbReference type="InterPro" id="IPR011043">
    <property type="entry name" value="Gal_Oxase/kelch_b-propeller"/>
</dbReference>
<dbReference type="Gene3D" id="2.130.10.80">
    <property type="entry name" value="Galactose oxidase/kelch, beta-propeller"/>
    <property type="match status" value="3"/>
</dbReference>
<keyword evidence="3" id="KW-1185">Reference proteome</keyword>
<dbReference type="PANTHER" id="PTHR45632:SF26">
    <property type="entry name" value="BTB DOMAIN-CONTAINING PROTEIN"/>
    <property type="match status" value="1"/>
</dbReference>
<dbReference type="InterPro" id="IPR006652">
    <property type="entry name" value="Kelch_1"/>
</dbReference>
<dbReference type="OrthoDB" id="251941at2"/>
<dbReference type="EMBL" id="SMKX01000001">
    <property type="protein sequence ID" value="TDD63459.1"/>
    <property type="molecule type" value="Genomic_DNA"/>
</dbReference>
<feature type="compositionally biased region" description="Basic and acidic residues" evidence="1">
    <location>
        <begin position="10"/>
        <end position="23"/>
    </location>
</feature>
<dbReference type="SUPFAM" id="SSF117281">
    <property type="entry name" value="Kelch motif"/>
    <property type="match status" value="1"/>
</dbReference>
<accession>A0A4R4ZZ69</accession>
<gene>
    <name evidence="2" type="ORF">E1263_00465</name>
</gene>
<dbReference type="SUPFAM" id="SSF50965">
    <property type="entry name" value="Galactose oxidase, central domain"/>
    <property type="match status" value="1"/>
</dbReference>
<evidence type="ECO:0000256" key="1">
    <source>
        <dbReference type="SAM" id="MobiDB-lite"/>
    </source>
</evidence>
<dbReference type="SMART" id="SM00612">
    <property type="entry name" value="Kelch"/>
    <property type="match status" value="5"/>
</dbReference>
<dbReference type="Pfam" id="PF01344">
    <property type="entry name" value="Kelch_1"/>
    <property type="match status" value="2"/>
</dbReference>
<sequence length="449" mass="46408">MMSDQPNARPLRDACRTGKDHVRPSPADLPVAVPFRPKEDASMTSSLRTARRGPGGPVALTDETAALPAAAAGSWADGGTLPLAGFWGQPDTSAVLLNNGKVLLAGGEDGRRNALNSAMLFDAGSSTWTPTGSLQTGRRLHAVAKLDDGRVLVSGGVAGALAAPATGIATAEIYNPDTGTWSPAAPMRTARFSHSATVLPGGKVLVAGGCAVRSGDSHRALRSAEIYDPATDQWTELAPMTDGRFGHPAVYLPTVKKVLVAGGVITAGRGQYAALGYCELFDPVTGTWTPTGSLAAPRKAHQATVLADGTVLVTGGDIPGVLLDWTIQPYSQWTCERFNPATGTWSRDTDLPWGLSHHRVVKLSSGKLVVIGGTDDGTFDIGYQTVAAYDPASKVWTPAADLKTGRWAPAVALLAGDKVLVAGGVTRSGSAAPVIGESLCSETAEVFTP</sequence>
<protein>
    <submittedName>
        <fullName evidence="2">Kelch-like protein 17</fullName>
    </submittedName>
</protein>
<dbReference type="InterPro" id="IPR037293">
    <property type="entry name" value="Gal_Oxidase_central_sf"/>
</dbReference>
<reference evidence="2 3" key="1">
    <citation type="submission" date="2019-03" db="EMBL/GenBank/DDBJ databases">
        <title>Draft genome sequences of novel Actinobacteria.</title>
        <authorList>
            <person name="Sahin N."/>
            <person name="Ay H."/>
            <person name="Saygin H."/>
        </authorList>
    </citation>
    <scope>NUCLEOTIDE SEQUENCE [LARGE SCALE GENOMIC DNA]</scope>
    <source>
        <strain evidence="2 3">JCM 13523</strain>
    </source>
</reference>
<proteinExistence type="predicted"/>
<dbReference type="Proteomes" id="UP000295124">
    <property type="component" value="Unassembled WGS sequence"/>
</dbReference>
<evidence type="ECO:0000313" key="3">
    <source>
        <dbReference type="Proteomes" id="UP000295124"/>
    </source>
</evidence>